<dbReference type="PANTHER" id="PTHR45348">
    <property type="entry name" value="HYPOTHETICAL OXIDOREDUCTASE (EUROFUNG)"/>
    <property type="match status" value="1"/>
</dbReference>
<dbReference type="AlphaFoldDB" id="A0A3E2GS59"/>
<organism evidence="4 5">
    <name type="scientific">Scytalidium lignicola</name>
    <name type="common">Hyphomycete</name>
    <dbReference type="NCBI Taxonomy" id="5539"/>
    <lineage>
        <taxon>Eukaryota</taxon>
        <taxon>Fungi</taxon>
        <taxon>Dikarya</taxon>
        <taxon>Ascomycota</taxon>
        <taxon>Pezizomycotina</taxon>
        <taxon>Leotiomycetes</taxon>
        <taxon>Leotiomycetes incertae sedis</taxon>
        <taxon>Scytalidium</taxon>
    </lineage>
</organism>
<sequence>MPQSPPANNAIIKVGQSCATLSTIPIPSVRSPDNESFILIRTVAVAMNPTDWQTLDEPFTNSKGVPNPPVMGCDAAGVVVEVGGQVTKKFNEGDKVLGASHGGNILYPQYGTFANYILIKGDTAIHIPSHLSFEEAATLSCGFGTVALSFYRHLELPLPSLPNEVENAEEKVNNEGNFDLVKSRGADYVFDYNDPQSPSKILSLTQGHPLTLILDMIATEPSAKFCAECLSIPTDENQVEDNIIYVSLLPITLPLKEPSPKIKQIFFLGYTIFNCPFEVEGEFWDAVPEDFALCVKFCNVFEKLLERGIIKPHPVLLKSGGLEEILNEGFDLVRKGVSGVKVVYRIGKK</sequence>
<keyword evidence="5" id="KW-1185">Reference proteome</keyword>
<dbReference type="SUPFAM" id="SSF51735">
    <property type="entry name" value="NAD(P)-binding Rossmann-fold domains"/>
    <property type="match status" value="1"/>
</dbReference>
<dbReference type="Pfam" id="PF08240">
    <property type="entry name" value="ADH_N"/>
    <property type="match status" value="1"/>
</dbReference>
<comment type="caution">
    <text evidence="4">The sequence shown here is derived from an EMBL/GenBank/DDBJ whole genome shotgun (WGS) entry which is preliminary data.</text>
</comment>
<dbReference type="InterPro" id="IPR047122">
    <property type="entry name" value="Trans-enoyl_RdTase-like"/>
</dbReference>
<protein>
    <recommendedName>
        <fullName evidence="3">Enoyl reductase (ER) domain-containing protein</fullName>
    </recommendedName>
</protein>
<dbReference type="Gene3D" id="3.90.180.10">
    <property type="entry name" value="Medium-chain alcohol dehydrogenases, catalytic domain"/>
    <property type="match status" value="1"/>
</dbReference>
<dbReference type="STRING" id="5539.A0A3E2GS59"/>
<dbReference type="InterPro" id="IPR020843">
    <property type="entry name" value="ER"/>
</dbReference>
<gene>
    <name evidence="4" type="ORF">B7463_g12458</name>
</gene>
<dbReference type="InterPro" id="IPR036291">
    <property type="entry name" value="NAD(P)-bd_dom_sf"/>
</dbReference>
<feature type="non-terminal residue" evidence="4">
    <location>
        <position position="1"/>
    </location>
</feature>
<dbReference type="CDD" id="cd08249">
    <property type="entry name" value="enoyl_reductase_like"/>
    <property type="match status" value="1"/>
</dbReference>
<dbReference type="Gene3D" id="3.40.50.720">
    <property type="entry name" value="NAD(P)-binding Rossmann-like Domain"/>
    <property type="match status" value="1"/>
</dbReference>
<dbReference type="EMBL" id="NCSJ02000572">
    <property type="protein sequence ID" value="RFU23877.1"/>
    <property type="molecule type" value="Genomic_DNA"/>
</dbReference>
<feature type="non-terminal residue" evidence="4">
    <location>
        <position position="349"/>
    </location>
</feature>
<dbReference type="GO" id="GO:0016651">
    <property type="term" value="F:oxidoreductase activity, acting on NAD(P)H"/>
    <property type="evidence" value="ECO:0007669"/>
    <property type="project" value="InterPro"/>
</dbReference>
<name>A0A3E2GS59_SCYLI</name>
<accession>A0A3E2GS59</accession>
<evidence type="ECO:0000313" key="5">
    <source>
        <dbReference type="Proteomes" id="UP000258309"/>
    </source>
</evidence>
<reference evidence="4 5" key="1">
    <citation type="submission" date="2018-05" db="EMBL/GenBank/DDBJ databases">
        <title>Draft genome sequence of Scytalidium lignicola DSM 105466, a ubiquitous saprotrophic fungus.</title>
        <authorList>
            <person name="Buettner E."/>
            <person name="Gebauer A.M."/>
            <person name="Hofrichter M."/>
            <person name="Liers C."/>
            <person name="Kellner H."/>
        </authorList>
    </citation>
    <scope>NUCLEOTIDE SEQUENCE [LARGE SCALE GENOMIC DNA]</scope>
    <source>
        <strain evidence="4 5">DSM 105466</strain>
    </source>
</reference>
<evidence type="ECO:0000256" key="2">
    <source>
        <dbReference type="ARBA" id="ARBA00023002"/>
    </source>
</evidence>
<evidence type="ECO:0000259" key="3">
    <source>
        <dbReference type="SMART" id="SM00829"/>
    </source>
</evidence>
<dbReference type="OrthoDB" id="48317at2759"/>
<feature type="domain" description="Enoyl reductase (ER)" evidence="3">
    <location>
        <begin position="16"/>
        <end position="344"/>
    </location>
</feature>
<evidence type="ECO:0000313" key="4">
    <source>
        <dbReference type="EMBL" id="RFU23877.1"/>
    </source>
</evidence>
<dbReference type="InterPro" id="IPR013154">
    <property type="entry name" value="ADH-like_N"/>
</dbReference>
<proteinExistence type="inferred from homology"/>
<evidence type="ECO:0000256" key="1">
    <source>
        <dbReference type="ARBA" id="ARBA00008072"/>
    </source>
</evidence>
<comment type="similarity">
    <text evidence="1">Belongs to the zinc-containing alcohol dehydrogenase family.</text>
</comment>
<dbReference type="OMA" id="MEVITTC"/>
<dbReference type="SMART" id="SM00829">
    <property type="entry name" value="PKS_ER"/>
    <property type="match status" value="1"/>
</dbReference>
<dbReference type="Proteomes" id="UP000258309">
    <property type="component" value="Unassembled WGS sequence"/>
</dbReference>
<keyword evidence="2" id="KW-0560">Oxidoreductase</keyword>
<dbReference type="SUPFAM" id="SSF50129">
    <property type="entry name" value="GroES-like"/>
    <property type="match status" value="1"/>
</dbReference>
<dbReference type="InterPro" id="IPR011032">
    <property type="entry name" value="GroES-like_sf"/>
</dbReference>
<dbReference type="PANTHER" id="PTHR45348:SF2">
    <property type="entry name" value="ZINC-TYPE ALCOHOL DEHYDROGENASE-LIKE PROTEIN C2E1P3.01"/>
    <property type="match status" value="1"/>
</dbReference>